<gene>
    <name evidence="3" type="ORF">NITGR_610007</name>
</gene>
<dbReference type="PANTHER" id="PTHR23150">
    <property type="entry name" value="SULFATASE MODIFYING FACTOR 1, 2"/>
    <property type="match status" value="1"/>
</dbReference>
<dbReference type="EMBL" id="CAQJ01000068">
    <property type="protein sequence ID" value="CCQ91249.1"/>
    <property type="molecule type" value="Genomic_DNA"/>
</dbReference>
<dbReference type="Pfam" id="PF03781">
    <property type="entry name" value="FGE-sulfatase"/>
    <property type="match status" value="1"/>
</dbReference>
<evidence type="ECO:0000313" key="4">
    <source>
        <dbReference type="Proteomes" id="UP000011704"/>
    </source>
</evidence>
<keyword evidence="1" id="KW-0732">Signal</keyword>
<name>M1Z169_NITG3</name>
<evidence type="ECO:0000313" key="3">
    <source>
        <dbReference type="EMBL" id="CCQ91249.1"/>
    </source>
</evidence>
<dbReference type="SUPFAM" id="SSF56436">
    <property type="entry name" value="C-type lectin-like"/>
    <property type="match status" value="1"/>
</dbReference>
<comment type="caution">
    <text evidence="3">The sequence shown here is derived from an EMBL/GenBank/DDBJ whole genome shotgun (WGS) entry which is preliminary data.</text>
</comment>
<dbReference type="RefSeq" id="WP_005009708.1">
    <property type="nucleotide sequence ID" value="NZ_HG422173.1"/>
</dbReference>
<evidence type="ECO:0000256" key="1">
    <source>
        <dbReference type="SAM" id="SignalP"/>
    </source>
</evidence>
<dbReference type="Proteomes" id="UP000011704">
    <property type="component" value="Unassembled WGS sequence"/>
</dbReference>
<dbReference type="AlphaFoldDB" id="M1Z169"/>
<dbReference type="STRING" id="1266370.NITGR_610007"/>
<dbReference type="OrthoDB" id="9768004at2"/>
<dbReference type="InterPro" id="IPR005532">
    <property type="entry name" value="SUMF_dom"/>
</dbReference>
<dbReference type="InterPro" id="IPR051043">
    <property type="entry name" value="Sulfatase_Mod_Factor_Kinase"/>
</dbReference>
<protein>
    <recommendedName>
        <fullName evidence="2">Sulfatase-modifying factor enzyme-like domain-containing protein</fullName>
    </recommendedName>
</protein>
<accession>M1Z169</accession>
<feature type="signal peptide" evidence="1">
    <location>
        <begin position="1"/>
        <end position="23"/>
    </location>
</feature>
<dbReference type="InterPro" id="IPR042095">
    <property type="entry name" value="SUMF_sf"/>
</dbReference>
<feature type="chain" id="PRO_5004019871" description="Sulfatase-modifying factor enzyme-like domain-containing protein" evidence="1">
    <location>
        <begin position="24"/>
        <end position="260"/>
    </location>
</feature>
<dbReference type="InterPro" id="IPR016187">
    <property type="entry name" value="CTDL_fold"/>
</dbReference>
<feature type="domain" description="Sulfatase-modifying factor enzyme-like" evidence="2">
    <location>
        <begin position="39"/>
        <end position="252"/>
    </location>
</feature>
<keyword evidence="4" id="KW-1185">Reference proteome</keyword>
<dbReference type="InParanoid" id="M1Z169"/>
<dbReference type="GO" id="GO:0120147">
    <property type="term" value="F:formylglycine-generating oxidase activity"/>
    <property type="evidence" value="ECO:0007669"/>
    <property type="project" value="TreeGrafter"/>
</dbReference>
<dbReference type="PANTHER" id="PTHR23150:SF19">
    <property type="entry name" value="FORMYLGLYCINE-GENERATING ENZYME"/>
    <property type="match status" value="1"/>
</dbReference>
<proteinExistence type="predicted"/>
<organism evidence="3 4">
    <name type="scientific">Nitrospina gracilis (strain 3/211)</name>
    <dbReference type="NCBI Taxonomy" id="1266370"/>
    <lineage>
        <taxon>Bacteria</taxon>
        <taxon>Pseudomonadati</taxon>
        <taxon>Nitrospinota/Tectimicrobiota group</taxon>
        <taxon>Nitrospinota</taxon>
        <taxon>Nitrospinia</taxon>
        <taxon>Nitrospinales</taxon>
        <taxon>Nitrospinaceae</taxon>
        <taxon>Nitrospina</taxon>
    </lineage>
</organism>
<dbReference type="HOGENOM" id="CLU_012431_0_2_0"/>
<dbReference type="Gene3D" id="3.90.1580.10">
    <property type="entry name" value="paralog of FGE (formylglycine-generating enzyme)"/>
    <property type="match status" value="1"/>
</dbReference>
<evidence type="ECO:0000259" key="2">
    <source>
        <dbReference type="Pfam" id="PF03781"/>
    </source>
</evidence>
<reference evidence="3 4" key="1">
    <citation type="journal article" date="2013" name="Front. Microbiol.">
        <title>The genome of Nitrospina gracilis illuminates the metabolism and evolution of the major marine nitrite oxidizer.</title>
        <authorList>
            <person name="Luecker S."/>
            <person name="Nowka B."/>
            <person name="Rattei T."/>
            <person name="Spieck E."/>
            <person name="and Daims H."/>
        </authorList>
    </citation>
    <scope>NUCLEOTIDE SEQUENCE [LARGE SCALE GENOMIC DNA]</scope>
    <source>
        <strain evidence="3 4">3/211</strain>
    </source>
</reference>
<sequence>MKLYSVFFKALLFYLFSVATVFAGQANPEVIVSPSTGIELVRIPGGCYMMGDDRGYDYERPAHEVCVGDFYIGRYEVTQEQYEKLMGRNPSKYKEPRRPVERISWNDAAEFIQKLNETENTDVYRLPTEAEWERAARGGTTTRYYWGDEIDNNYVWYYGSAEFQTHPVGTRKPNPFGLYDMLGNVWEWVSDWYDPEYYSKSPRDNPKGPGTGRFKTRRGGAVTNLVTYVRSATRYRGPPGHRHYILGFRVARSVEGDGGR</sequence>